<reference evidence="9" key="1">
    <citation type="journal article" date="2023" name="IMA Fungus">
        <title>Comparative genomic study of the Penicillium genus elucidates a diverse pangenome and 15 lateral gene transfer events.</title>
        <authorList>
            <person name="Petersen C."/>
            <person name="Sorensen T."/>
            <person name="Nielsen M.R."/>
            <person name="Sondergaard T.E."/>
            <person name="Sorensen J.L."/>
            <person name="Fitzpatrick D.A."/>
            <person name="Frisvad J.C."/>
            <person name="Nielsen K.L."/>
        </authorList>
    </citation>
    <scope>NUCLEOTIDE SEQUENCE</scope>
    <source>
        <strain evidence="9">IBT 17514</strain>
    </source>
</reference>
<dbReference type="InterPro" id="IPR050224">
    <property type="entry name" value="TALE_homeobox"/>
</dbReference>
<dbReference type="PROSITE" id="PS00028">
    <property type="entry name" value="ZINC_FINGER_C2H2_1"/>
    <property type="match status" value="1"/>
</dbReference>
<keyword evidence="4" id="KW-0862">Zinc</keyword>
<feature type="domain" description="C2H2-type" evidence="8">
    <location>
        <begin position="402"/>
        <end position="430"/>
    </location>
</feature>
<reference evidence="9" key="2">
    <citation type="submission" date="2023-01" db="EMBL/GenBank/DDBJ databases">
        <authorList>
            <person name="Petersen C."/>
        </authorList>
    </citation>
    <scope>NUCLEOTIDE SEQUENCE</scope>
    <source>
        <strain evidence="9">IBT 17514</strain>
    </source>
</reference>
<comment type="caution">
    <text evidence="9">The sequence shown here is derived from an EMBL/GenBank/DDBJ whole genome shotgun (WGS) entry which is preliminary data.</text>
</comment>
<comment type="subcellular location">
    <subcellularLocation>
        <location evidence="5">Nucleus</location>
    </subcellularLocation>
</comment>
<keyword evidence="1 5" id="KW-0238">DNA-binding</keyword>
<dbReference type="PROSITE" id="PS50071">
    <property type="entry name" value="HOMEOBOX_2"/>
    <property type="match status" value="1"/>
</dbReference>
<dbReference type="Proteomes" id="UP001215712">
    <property type="component" value="Unassembled WGS sequence"/>
</dbReference>
<proteinExistence type="predicted"/>
<dbReference type="EMBL" id="JAQJAN010000013">
    <property type="protein sequence ID" value="KAJ5712380.1"/>
    <property type="molecule type" value="Genomic_DNA"/>
</dbReference>
<dbReference type="PANTHER" id="PTHR11850">
    <property type="entry name" value="HOMEOBOX PROTEIN TRANSCRIPTION FACTORS"/>
    <property type="match status" value="1"/>
</dbReference>
<dbReference type="InterPro" id="IPR001356">
    <property type="entry name" value="HD"/>
</dbReference>
<evidence type="ECO:0000256" key="5">
    <source>
        <dbReference type="PROSITE-ProRule" id="PRU00108"/>
    </source>
</evidence>
<evidence type="ECO:0000259" key="8">
    <source>
        <dbReference type="PROSITE" id="PS50157"/>
    </source>
</evidence>
<dbReference type="PROSITE" id="PS50157">
    <property type="entry name" value="ZINC_FINGER_C2H2_2"/>
    <property type="match status" value="1"/>
</dbReference>
<dbReference type="AlphaFoldDB" id="A0AAD6HFD0"/>
<dbReference type="CDD" id="cd00086">
    <property type="entry name" value="homeodomain"/>
    <property type="match status" value="1"/>
</dbReference>
<feature type="compositionally biased region" description="Basic and acidic residues" evidence="6">
    <location>
        <begin position="1"/>
        <end position="17"/>
    </location>
</feature>
<feature type="region of interest" description="Disordered" evidence="6">
    <location>
        <begin position="365"/>
        <end position="396"/>
    </location>
</feature>
<dbReference type="GO" id="GO:0006355">
    <property type="term" value="P:regulation of DNA-templated transcription"/>
    <property type="evidence" value="ECO:0007669"/>
    <property type="project" value="InterPro"/>
</dbReference>
<dbReference type="InterPro" id="IPR009057">
    <property type="entry name" value="Homeodomain-like_sf"/>
</dbReference>
<keyword evidence="2 5" id="KW-0371">Homeobox</keyword>
<evidence type="ECO:0000259" key="7">
    <source>
        <dbReference type="PROSITE" id="PS50071"/>
    </source>
</evidence>
<evidence type="ECO:0000256" key="6">
    <source>
        <dbReference type="SAM" id="MobiDB-lite"/>
    </source>
</evidence>
<dbReference type="Pfam" id="PF05920">
    <property type="entry name" value="Homeobox_KN"/>
    <property type="match status" value="1"/>
</dbReference>
<name>A0AAD6HFD0_9EURO</name>
<dbReference type="SMART" id="SM00355">
    <property type="entry name" value="ZnF_C2H2"/>
    <property type="match status" value="2"/>
</dbReference>
<dbReference type="GO" id="GO:0003677">
    <property type="term" value="F:DNA binding"/>
    <property type="evidence" value="ECO:0007669"/>
    <property type="project" value="UniProtKB-UniRule"/>
</dbReference>
<organism evidence="9 10">
    <name type="scientific">Penicillium malachiteum</name>
    <dbReference type="NCBI Taxonomy" id="1324776"/>
    <lineage>
        <taxon>Eukaryota</taxon>
        <taxon>Fungi</taxon>
        <taxon>Dikarya</taxon>
        <taxon>Ascomycota</taxon>
        <taxon>Pezizomycotina</taxon>
        <taxon>Eurotiomycetes</taxon>
        <taxon>Eurotiomycetidae</taxon>
        <taxon>Eurotiales</taxon>
        <taxon>Aspergillaceae</taxon>
        <taxon>Penicillium</taxon>
    </lineage>
</organism>
<dbReference type="Gene3D" id="1.10.10.60">
    <property type="entry name" value="Homeodomain-like"/>
    <property type="match status" value="1"/>
</dbReference>
<evidence type="ECO:0008006" key="11">
    <source>
        <dbReference type="Google" id="ProtNLM"/>
    </source>
</evidence>
<dbReference type="InterPro" id="IPR013087">
    <property type="entry name" value="Znf_C2H2_type"/>
</dbReference>
<sequence length="577" mass="65503">MDPHNKTHSPSEIHTFPDYEGSPDGIPENWIPNATQQDALAPLNDLYFPSAESSDLWAPWGTLEPPPFHELEQSHLTSQPHINEPSETSQNATIDNIALGFHPATQSSGLKWPNGAFCPPTPCTHCRRHRLQCLIIRTTAANPNPVSACSSCVALFRECSLSKGEKRLPSGFETFTPVLGHLHGLPEDIDDNGNRIIPSVEDTEGRKDTKQFVRKGARILREWFYQNQELPYPTAEQKDRLSQETGFSDKRISTWFANARRRQKQKLQTSRHVSTTRNCAGSPMIADTLSSMTPMERWKASPPEDEPVAKSTIQDAIASHALDITTDLFEFDMATMDLFNFDESSSHLPSSASSFGSRASETSGSISSAWSHHSEEGNMPFPLLPKKRRSRRRDATSEEHQFQCTFCTRSFKKRHDWARHEKSVHISFENWVCTHELNELQLNGDVLATECKFCDTFLPGPTHYEEHEFQICAAKPPSERSFTRKDHLWQHLRKFHGCTKSPIPDLDAWRGSGAHLGSRCGFCDCPLFTWSERTEHLVRHFRDGMRMDQWIGDWGLDPSAMSILRHAVLPNQRTLEH</sequence>
<evidence type="ECO:0000256" key="3">
    <source>
        <dbReference type="ARBA" id="ARBA00023242"/>
    </source>
</evidence>
<keyword evidence="3 5" id="KW-0539">Nucleus</keyword>
<dbReference type="GO" id="GO:0008270">
    <property type="term" value="F:zinc ion binding"/>
    <property type="evidence" value="ECO:0007669"/>
    <property type="project" value="UniProtKB-KW"/>
</dbReference>
<dbReference type="SUPFAM" id="SSF46689">
    <property type="entry name" value="Homeodomain-like"/>
    <property type="match status" value="1"/>
</dbReference>
<protein>
    <recommendedName>
        <fullName evidence="11">Homeobox and C2H2 transcription factor</fullName>
    </recommendedName>
</protein>
<keyword evidence="4" id="KW-0479">Metal-binding</keyword>
<keyword evidence="10" id="KW-1185">Reference proteome</keyword>
<feature type="DNA-binding region" description="Homeobox" evidence="5">
    <location>
        <begin position="205"/>
        <end position="267"/>
    </location>
</feature>
<evidence type="ECO:0000256" key="2">
    <source>
        <dbReference type="ARBA" id="ARBA00023155"/>
    </source>
</evidence>
<gene>
    <name evidence="9" type="ORF">N7493_008848</name>
</gene>
<feature type="region of interest" description="Disordered" evidence="6">
    <location>
        <begin position="266"/>
        <end position="285"/>
    </location>
</feature>
<feature type="compositionally biased region" description="Polar residues" evidence="6">
    <location>
        <begin position="266"/>
        <end position="279"/>
    </location>
</feature>
<keyword evidence="4" id="KW-0863">Zinc-finger</keyword>
<evidence type="ECO:0000313" key="9">
    <source>
        <dbReference type="EMBL" id="KAJ5712380.1"/>
    </source>
</evidence>
<accession>A0AAD6HFD0</accession>
<evidence type="ECO:0000256" key="1">
    <source>
        <dbReference type="ARBA" id="ARBA00023125"/>
    </source>
</evidence>
<dbReference type="GO" id="GO:0005634">
    <property type="term" value="C:nucleus"/>
    <property type="evidence" value="ECO:0007669"/>
    <property type="project" value="UniProtKB-SubCell"/>
</dbReference>
<evidence type="ECO:0000256" key="4">
    <source>
        <dbReference type="PROSITE-ProRule" id="PRU00042"/>
    </source>
</evidence>
<dbReference type="InterPro" id="IPR008422">
    <property type="entry name" value="KN_HD"/>
</dbReference>
<feature type="region of interest" description="Disordered" evidence="6">
    <location>
        <begin position="1"/>
        <end position="29"/>
    </location>
</feature>
<dbReference type="SMART" id="SM00389">
    <property type="entry name" value="HOX"/>
    <property type="match status" value="1"/>
</dbReference>
<feature type="domain" description="Homeobox" evidence="7">
    <location>
        <begin position="203"/>
        <end position="266"/>
    </location>
</feature>
<evidence type="ECO:0000313" key="10">
    <source>
        <dbReference type="Proteomes" id="UP001215712"/>
    </source>
</evidence>